<dbReference type="InterPro" id="IPR029039">
    <property type="entry name" value="Flavoprotein-like_sf"/>
</dbReference>
<organism evidence="2 3">
    <name type="scientific">Caldalkalibacillus horti</name>
    <dbReference type="NCBI Taxonomy" id="77523"/>
    <lineage>
        <taxon>Bacteria</taxon>
        <taxon>Bacillati</taxon>
        <taxon>Bacillota</taxon>
        <taxon>Bacilli</taxon>
        <taxon>Bacillales</taxon>
        <taxon>Bacillaceae</taxon>
        <taxon>Caldalkalibacillus</taxon>
    </lineage>
</organism>
<keyword evidence="1" id="KW-0560">Oxidoreductase</keyword>
<dbReference type="Gene3D" id="3.40.50.360">
    <property type="match status" value="1"/>
</dbReference>
<reference evidence="2 3" key="1">
    <citation type="submission" date="2023-07" db="EMBL/GenBank/DDBJ databases">
        <title>Genomic Encyclopedia of Type Strains, Phase IV (KMG-IV): sequencing the most valuable type-strain genomes for metagenomic binning, comparative biology and taxonomic classification.</title>
        <authorList>
            <person name="Goeker M."/>
        </authorList>
    </citation>
    <scope>NUCLEOTIDE SEQUENCE [LARGE SCALE GENOMIC DNA]</scope>
    <source>
        <strain evidence="2 3">DSM 12751</strain>
    </source>
</reference>
<dbReference type="PANTHER" id="PTHR47307">
    <property type="entry name" value="GLUTATHIONE-REGULATED POTASSIUM-EFFLUX SYSTEM ANCILLARY PROTEIN KEFG"/>
    <property type="match status" value="1"/>
</dbReference>
<dbReference type="PANTHER" id="PTHR47307:SF1">
    <property type="entry name" value="GLUTATHIONE-REGULATED POTASSIUM-EFFLUX SYSTEM ANCILLARY PROTEIN KEFG"/>
    <property type="match status" value="1"/>
</dbReference>
<dbReference type="RefSeq" id="WP_307397209.1">
    <property type="nucleotide sequence ID" value="NZ_BAAADK010000013.1"/>
</dbReference>
<name>A0ABT9W3T0_9BACI</name>
<sequence length="58" mass="6813">MNIMVIAAHPDLNLSKASKVLIQELHKSNKHANILVRDLYLEYPTWQIDVEKEQRMLL</sequence>
<dbReference type="InterPro" id="IPR046980">
    <property type="entry name" value="KefG/KefF"/>
</dbReference>
<keyword evidence="3" id="KW-1185">Reference proteome</keyword>
<dbReference type="EMBL" id="JAUSTY010000021">
    <property type="protein sequence ID" value="MDQ0167906.1"/>
    <property type="molecule type" value="Genomic_DNA"/>
</dbReference>
<evidence type="ECO:0000313" key="2">
    <source>
        <dbReference type="EMBL" id="MDQ0167906.1"/>
    </source>
</evidence>
<dbReference type="Proteomes" id="UP001235840">
    <property type="component" value="Unassembled WGS sequence"/>
</dbReference>
<gene>
    <name evidence="2" type="ORF">J2S11_003836</name>
</gene>
<evidence type="ECO:0000313" key="3">
    <source>
        <dbReference type="Proteomes" id="UP001235840"/>
    </source>
</evidence>
<evidence type="ECO:0000256" key="1">
    <source>
        <dbReference type="ARBA" id="ARBA00023002"/>
    </source>
</evidence>
<comment type="caution">
    <text evidence="2">The sequence shown here is derived from an EMBL/GenBank/DDBJ whole genome shotgun (WGS) entry which is preliminary data.</text>
</comment>
<accession>A0ABT9W3T0</accession>
<protein>
    <submittedName>
        <fullName evidence="2">Glutathione-regulated potassium-efflux system ancillary protein KefG</fullName>
    </submittedName>
</protein>
<proteinExistence type="predicted"/>